<protein>
    <recommendedName>
        <fullName evidence="3">HEAT repeat-containing protein</fullName>
    </recommendedName>
</protein>
<reference evidence="2" key="1">
    <citation type="submission" date="2016-10" db="EMBL/GenBank/DDBJ databases">
        <authorList>
            <person name="Varghese N."/>
            <person name="Submissions S."/>
        </authorList>
    </citation>
    <scope>NUCLEOTIDE SEQUENCE [LARGE SCALE GENOMIC DNA]</scope>
    <source>
        <strain evidence="2">CGMCC 4.3506</strain>
    </source>
</reference>
<dbReference type="SUPFAM" id="SSF48371">
    <property type="entry name" value="ARM repeat"/>
    <property type="match status" value="1"/>
</dbReference>
<name>A0A1G8A8N8_9PSEU</name>
<organism evidence="1 2">
    <name type="scientific">Lentzea fradiae</name>
    <dbReference type="NCBI Taxonomy" id="200378"/>
    <lineage>
        <taxon>Bacteria</taxon>
        <taxon>Bacillati</taxon>
        <taxon>Actinomycetota</taxon>
        <taxon>Actinomycetes</taxon>
        <taxon>Pseudonocardiales</taxon>
        <taxon>Pseudonocardiaceae</taxon>
        <taxon>Lentzea</taxon>
    </lineage>
</organism>
<dbReference type="SMART" id="SM00567">
    <property type="entry name" value="EZ_HEAT"/>
    <property type="match status" value="3"/>
</dbReference>
<proteinExistence type="predicted"/>
<evidence type="ECO:0000313" key="2">
    <source>
        <dbReference type="Proteomes" id="UP000199623"/>
    </source>
</evidence>
<evidence type="ECO:0008006" key="3">
    <source>
        <dbReference type="Google" id="ProtNLM"/>
    </source>
</evidence>
<sequence length="383" mass="41263">MNWAGLAHAYGPAADVPGQIRDLLSPDASVRERALWSLHGNIYHQGTIYQATAHAVPFLLEVLESPECRVRAELLVLLTGIVTGFDEMWLPEGMPVAERREQAIGGDVVLASAPGFDPESWGDLDDDEPLSDEDMGRLYSYIWVSAYDAVRAGVPLFRRLLRSEPAVRCMAAYALAWFPEDAEESLRALAAIPADGDGEGVVAATASVATGLLGGRPATGLDDPRPLARWGAAIALATVECRETPDEAVEVLVAAASGEMGEDERVPFLDGNLAAYAGAALRLTGDRHADRTLDALLGHLSTVSGVSALHVLQEALQLAFPSPPQDRVGYPELDDRQRRLAGTLAASPQAWLLEGRNFGNIGMLLFEYKLPSTYETMREYVTS</sequence>
<keyword evidence="2" id="KW-1185">Reference proteome</keyword>
<dbReference type="Gene3D" id="1.25.10.10">
    <property type="entry name" value="Leucine-rich Repeat Variant"/>
    <property type="match status" value="1"/>
</dbReference>
<evidence type="ECO:0000313" key="1">
    <source>
        <dbReference type="EMBL" id="SDH17299.1"/>
    </source>
</evidence>
<dbReference type="InterPro" id="IPR011989">
    <property type="entry name" value="ARM-like"/>
</dbReference>
<dbReference type="InterPro" id="IPR004155">
    <property type="entry name" value="PBS_lyase_HEAT"/>
</dbReference>
<dbReference type="AlphaFoldDB" id="A0A1G8A8N8"/>
<dbReference type="InterPro" id="IPR016024">
    <property type="entry name" value="ARM-type_fold"/>
</dbReference>
<accession>A0A1G8A8N8</accession>
<gene>
    <name evidence="1" type="ORF">SAMN05216553_11752</name>
</gene>
<dbReference type="EMBL" id="FNCC01000017">
    <property type="protein sequence ID" value="SDH17299.1"/>
    <property type="molecule type" value="Genomic_DNA"/>
</dbReference>
<dbReference type="Proteomes" id="UP000199623">
    <property type="component" value="Unassembled WGS sequence"/>
</dbReference>
<dbReference type="STRING" id="200378.SAMN05216553_11752"/>